<dbReference type="Proteomes" id="UP000231259">
    <property type="component" value="Unassembled WGS sequence"/>
</dbReference>
<dbReference type="SUPFAM" id="SSF160544">
    <property type="entry name" value="EscU C-terminal domain-like"/>
    <property type="match status" value="1"/>
</dbReference>
<dbReference type="Gene3D" id="3.40.1690.10">
    <property type="entry name" value="secretion proteins EscU"/>
    <property type="match status" value="1"/>
</dbReference>
<gene>
    <name evidence="4" type="ORF">P775_05960</name>
</gene>
<dbReference type="InterPro" id="IPR006135">
    <property type="entry name" value="T3SS_substrate_exporter"/>
</dbReference>
<accession>A0A2G8RJ34</accession>
<name>A0A2G8RJ34_9RHOB</name>
<dbReference type="PRINTS" id="PR00950">
    <property type="entry name" value="TYPE3IMSPROT"/>
</dbReference>
<feature type="compositionally biased region" description="Basic and acidic residues" evidence="2">
    <location>
        <begin position="9"/>
        <end position="24"/>
    </location>
</feature>
<evidence type="ECO:0000256" key="2">
    <source>
        <dbReference type="SAM" id="MobiDB-lite"/>
    </source>
</evidence>
<proteinExistence type="inferred from homology"/>
<dbReference type="GO" id="GO:0009306">
    <property type="term" value="P:protein secretion"/>
    <property type="evidence" value="ECO:0007669"/>
    <property type="project" value="InterPro"/>
</dbReference>
<protein>
    <recommendedName>
        <fullName evidence="6">Flagellar biosynthetic protein FlhB</fullName>
    </recommendedName>
</protein>
<dbReference type="InterPro" id="IPR029025">
    <property type="entry name" value="T3SS_substrate_exporter_C"/>
</dbReference>
<dbReference type="PANTHER" id="PTHR30531:SF12">
    <property type="entry name" value="FLAGELLAR BIOSYNTHETIC PROTEIN FLHB"/>
    <property type="match status" value="1"/>
</dbReference>
<dbReference type="AlphaFoldDB" id="A0A2G8RJ34"/>
<evidence type="ECO:0000313" key="4">
    <source>
        <dbReference type="EMBL" id="PIL21088.1"/>
    </source>
</evidence>
<evidence type="ECO:0000313" key="5">
    <source>
        <dbReference type="Proteomes" id="UP000231259"/>
    </source>
</evidence>
<feature type="transmembrane region" description="Helical" evidence="3">
    <location>
        <begin position="93"/>
        <end position="113"/>
    </location>
</feature>
<evidence type="ECO:0008006" key="6">
    <source>
        <dbReference type="Google" id="ProtNLM"/>
    </source>
</evidence>
<keyword evidence="5" id="KW-1185">Reference proteome</keyword>
<feature type="transmembrane region" description="Helical" evidence="3">
    <location>
        <begin position="153"/>
        <end position="169"/>
    </location>
</feature>
<keyword evidence="3" id="KW-0472">Membrane</keyword>
<feature type="transmembrane region" description="Helical" evidence="3">
    <location>
        <begin position="189"/>
        <end position="214"/>
    </location>
</feature>
<comment type="similarity">
    <text evidence="1">Belongs to the type III secretion exporter family.</text>
</comment>
<organism evidence="4 5">
    <name type="scientific">Puniceibacterium antarcticum</name>
    <dbReference type="NCBI Taxonomy" id="1206336"/>
    <lineage>
        <taxon>Bacteria</taxon>
        <taxon>Pseudomonadati</taxon>
        <taxon>Pseudomonadota</taxon>
        <taxon>Alphaproteobacteria</taxon>
        <taxon>Rhodobacterales</taxon>
        <taxon>Paracoccaceae</taxon>
        <taxon>Puniceibacterium</taxon>
    </lineage>
</organism>
<sequence>MAGDDDDSDKSHEASQRKLDDARKKGEIARSPDLLTATAYLGILLISIAQGHDSLFAFAEVLLPLVDHPHQLIASYFEDGSTPTVGGLIGRSLVPMSIWLVGPGILVLGVLVAQKGIAIAPEKLAFKWSRLSPVENAKNKFGRQGLFEFTKSFIKLTVYSAVLALFLSAEMESITGSLQGAPENVVMILVALAIKMMMIVVVVAASIGGLDFFWQQQEHLRKNRMSHKELRDEYKESEGDPAMKQQRRARAQEIAMNQMMKDVPTADVIIVNPTHYAVALKWSRAPGEVPVCVAKGVDHVAARIREAAQVAGVPVHSDPPTARALYATVEIGRSIEHEHYRPVAAAIRFSDAMRELARERGRR</sequence>
<comment type="caution">
    <text evidence="4">The sequence shown here is derived from an EMBL/GenBank/DDBJ whole genome shotgun (WGS) entry which is preliminary data.</text>
</comment>
<feature type="region of interest" description="Disordered" evidence="2">
    <location>
        <begin position="1"/>
        <end position="24"/>
    </location>
</feature>
<dbReference type="RefSeq" id="WP_099910075.1">
    <property type="nucleotide sequence ID" value="NZ_AWWI01000047.1"/>
</dbReference>
<reference evidence="4 5" key="1">
    <citation type="submission" date="2013-09" db="EMBL/GenBank/DDBJ databases">
        <title>Genome sequencing of Phaeobacter antarcticus sp. nov. SM1211.</title>
        <authorList>
            <person name="Zhang X.-Y."/>
            <person name="Liu C."/>
            <person name="Chen X.-L."/>
            <person name="Xie B.-B."/>
            <person name="Qin Q.-L."/>
            <person name="Rong J.-C."/>
            <person name="Zhang Y.-Z."/>
        </authorList>
    </citation>
    <scope>NUCLEOTIDE SEQUENCE [LARGE SCALE GENOMIC DNA]</scope>
    <source>
        <strain evidence="4 5">SM1211</strain>
    </source>
</reference>
<evidence type="ECO:0000256" key="1">
    <source>
        <dbReference type="ARBA" id="ARBA00010690"/>
    </source>
</evidence>
<dbReference type="GO" id="GO:0005886">
    <property type="term" value="C:plasma membrane"/>
    <property type="evidence" value="ECO:0007669"/>
    <property type="project" value="TreeGrafter"/>
</dbReference>
<dbReference type="EMBL" id="AWWI01000047">
    <property type="protein sequence ID" value="PIL21088.1"/>
    <property type="molecule type" value="Genomic_DNA"/>
</dbReference>
<dbReference type="OrthoDB" id="9807950at2"/>
<evidence type="ECO:0000256" key="3">
    <source>
        <dbReference type="SAM" id="Phobius"/>
    </source>
</evidence>
<keyword evidence="3" id="KW-0812">Transmembrane</keyword>
<keyword evidence="3" id="KW-1133">Transmembrane helix</keyword>
<dbReference type="Pfam" id="PF01312">
    <property type="entry name" value="Bac_export_2"/>
    <property type="match status" value="1"/>
</dbReference>
<dbReference type="PANTHER" id="PTHR30531">
    <property type="entry name" value="FLAGELLAR BIOSYNTHETIC PROTEIN FLHB"/>
    <property type="match status" value="1"/>
</dbReference>